<dbReference type="Proteomes" id="UP001143910">
    <property type="component" value="Unassembled WGS sequence"/>
</dbReference>
<organism evidence="1 2">
    <name type="scientific">Zarea fungicola</name>
    <dbReference type="NCBI Taxonomy" id="93591"/>
    <lineage>
        <taxon>Eukaryota</taxon>
        <taxon>Fungi</taxon>
        <taxon>Dikarya</taxon>
        <taxon>Ascomycota</taxon>
        <taxon>Pezizomycotina</taxon>
        <taxon>Sordariomycetes</taxon>
        <taxon>Hypocreomycetidae</taxon>
        <taxon>Hypocreales</taxon>
        <taxon>Cordycipitaceae</taxon>
        <taxon>Zarea</taxon>
    </lineage>
</organism>
<gene>
    <name evidence="1" type="ORF">NQ176_g4495</name>
</gene>
<protein>
    <submittedName>
        <fullName evidence="1">Uncharacterized protein</fullName>
    </submittedName>
</protein>
<evidence type="ECO:0000313" key="1">
    <source>
        <dbReference type="EMBL" id="KAJ2977225.1"/>
    </source>
</evidence>
<dbReference type="EMBL" id="JANJQO010000493">
    <property type="protein sequence ID" value="KAJ2977225.1"/>
    <property type="molecule type" value="Genomic_DNA"/>
</dbReference>
<name>A0ACC1ND40_9HYPO</name>
<keyword evidence="2" id="KW-1185">Reference proteome</keyword>
<proteinExistence type="predicted"/>
<accession>A0ACC1ND40</accession>
<evidence type="ECO:0000313" key="2">
    <source>
        <dbReference type="Proteomes" id="UP001143910"/>
    </source>
</evidence>
<comment type="caution">
    <text evidence="1">The sequence shown here is derived from an EMBL/GenBank/DDBJ whole genome shotgun (WGS) entry which is preliminary data.</text>
</comment>
<sequence length="196" mass="21397">MFRSILILGLGLLAQATIIASPVADLIQRQDGEDLPIVTYDGPLYRMSPEEYKNMTDAMENGDDWFVPDEVPRVEMKPGMMLDLGGGTGTSLEARSGYRQINVYFQRSCPADSYIGGAANFGCGGVCIFYNVPLLSAWLGQQFASNPKPTANMYPNRSCGGSYHQKIGIWSGLTQGCSNADGCCGSWQSFYAYYDC</sequence>
<reference evidence="1" key="1">
    <citation type="submission" date="2022-08" db="EMBL/GenBank/DDBJ databases">
        <title>Genome Sequence of Lecanicillium fungicola.</title>
        <authorList>
            <person name="Buettner E."/>
        </authorList>
    </citation>
    <scope>NUCLEOTIDE SEQUENCE</scope>
    <source>
        <strain evidence="1">Babe33</strain>
    </source>
</reference>